<gene>
    <name evidence="4" type="primary">8239886</name>
    <name evidence="3" type="ORF">Phum_PHUM617340</name>
</gene>
<dbReference type="EMBL" id="AAZO01007550">
    <property type="status" value="NOT_ANNOTATED_CDS"/>
    <property type="molecule type" value="Genomic_DNA"/>
</dbReference>
<accession>E0W4D1</accession>
<keyword evidence="2" id="KW-0732">Signal</keyword>
<dbReference type="HOGENOM" id="CLU_1262913_0_0_1"/>
<feature type="chain" id="PRO_5014570316" evidence="2">
    <location>
        <begin position="26"/>
        <end position="219"/>
    </location>
</feature>
<proteinExistence type="predicted"/>
<dbReference type="KEGG" id="phu:Phum_PHUM617340"/>
<dbReference type="InParanoid" id="E0W4D1"/>
<protein>
    <submittedName>
        <fullName evidence="3 4">Uncharacterized protein</fullName>
    </submittedName>
</protein>
<evidence type="ECO:0000313" key="4">
    <source>
        <dbReference type="EnsemblMetazoa" id="PHUM617340-PA"/>
    </source>
</evidence>
<evidence type="ECO:0000313" key="5">
    <source>
        <dbReference type="Proteomes" id="UP000009046"/>
    </source>
</evidence>
<dbReference type="EMBL" id="DS235886">
    <property type="protein sequence ID" value="EEB20487.1"/>
    <property type="molecule type" value="Genomic_DNA"/>
</dbReference>
<name>E0W4D1_PEDHC</name>
<dbReference type="EnsemblMetazoa" id="PHUM617340-RA">
    <property type="protein sequence ID" value="PHUM617340-PA"/>
    <property type="gene ID" value="PHUM617340"/>
</dbReference>
<evidence type="ECO:0000256" key="2">
    <source>
        <dbReference type="SAM" id="SignalP"/>
    </source>
</evidence>
<reference evidence="3" key="1">
    <citation type="submission" date="2007-04" db="EMBL/GenBank/DDBJ databases">
        <title>Annotation of Pediculus humanus corporis strain USDA.</title>
        <authorList>
            <person name="Kirkness E."/>
            <person name="Hannick L."/>
            <person name="Hass B."/>
            <person name="Bruggner R."/>
            <person name="Lawson D."/>
            <person name="Bidwell S."/>
            <person name="Joardar V."/>
            <person name="Caler E."/>
            <person name="Walenz B."/>
            <person name="Inman J."/>
            <person name="Schobel S."/>
            <person name="Galinsky K."/>
            <person name="Amedeo P."/>
            <person name="Strausberg R."/>
        </authorList>
    </citation>
    <scope>NUCLEOTIDE SEQUENCE</scope>
    <source>
        <strain evidence="3">USDA</strain>
    </source>
</reference>
<organism>
    <name type="scientific">Pediculus humanus subsp. corporis</name>
    <name type="common">Body louse</name>
    <dbReference type="NCBI Taxonomy" id="121224"/>
    <lineage>
        <taxon>Eukaryota</taxon>
        <taxon>Metazoa</taxon>
        <taxon>Ecdysozoa</taxon>
        <taxon>Arthropoda</taxon>
        <taxon>Hexapoda</taxon>
        <taxon>Insecta</taxon>
        <taxon>Pterygota</taxon>
        <taxon>Neoptera</taxon>
        <taxon>Paraneoptera</taxon>
        <taxon>Psocodea</taxon>
        <taxon>Troctomorpha</taxon>
        <taxon>Phthiraptera</taxon>
        <taxon>Anoplura</taxon>
        <taxon>Pediculidae</taxon>
        <taxon>Pediculus</taxon>
    </lineage>
</organism>
<dbReference type="eggNOG" id="ENOG502SCZ9">
    <property type="taxonomic scope" value="Eukaryota"/>
</dbReference>
<reference evidence="4" key="3">
    <citation type="submission" date="2021-02" db="UniProtKB">
        <authorList>
            <consortium name="EnsemblMetazoa"/>
        </authorList>
    </citation>
    <scope>IDENTIFICATION</scope>
    <source>
        <strain evidence="4">USDA</strain>
    </source>
</reference>
<dbReference type="AlphaFoldDB" id="E0W4D1"/>
<feature type="signal peptide" evidence="2">
    <location>
        <begin position="1"/>
        <end position="25"/>
    </location>
</feature>
<evidence type="ECO:0000256" key="1">
    <source>
        <dbReference type="SAM" id="MobiDB-lite"/>
    </source>
</evidence>
<evidence type="ECO:0000313" key="3">
    <source>
        <dbReference type="EMBL" id="EEB20487.1"/>
    </source>
</evidence>
<feature type="region of interest" description="Disordered" evidence="1">
    <location>
        <begin position="108"/>
        <end position="128"/>
    </location>
</feature>
<dbReference type="GeneID" id="8239886"/>
<keyword evidence="5" id="KW-1185">Reference proteome</keyword>
<dbReference type="OrthoDB" id="6782038at2759"/>
<sequence>MKKIYGSLIVILELTFILNEGLSFAMETSTTTTTTTEKSVKIDDDDNVINNKTTTTTGKFIINSKPTTTTTIIINDGDKTTENVKIVTTTEYVTNSSRITTVKPEIMTSSSTTNRPNEKSKDYINNGNKTEPKIMEIMTKITDSTNEKEQNGGGGVYGPRIDGIEARFEPVKHAIPEKLKEKLDALSCDVPPLPSESTLWNGNETRDLSLPITVVIDKF</sequence>
<reference evidence="3" key="2">
    <citation type="submission" date="2007-04" db="EMBL/GenBank/DDBJ databases">
        <title>The genome of the human body louse.</title>
        <authorList>
            <consortium name="The Human Body Louse Genome Consortium"/>
            <person name="Kirkness E."/>
            <person name="Walenz B."/>
            <person name="Hass B."/>
            <person name="Bruggner R."/>
            <person name="Strausberg R."/>
        </authorList>
    </citation>
    <scope>NUCLEOTIDE SEQUENCE</scope>
    <source>
        <strain evidence="3">USDA</strain>
    </source>
</reference>
<dbReference type="RefSeq" id="XP_002433225.1">
    <property type="nucleotide sequence ID" value="XM_002433180.1"/>
</dbReference>
<dbReference type="Proteomes" id="UP000009046">
    <property type="component" value="Unassembled WGS sequence"/>
</dbReference>
<dbReference type="VEuPathDB" id="VectorBase:PHUM617340"/>
<dbReference type="CTD" id="8239886"/>